<evidence type="ECO:0000256" key="1">
    <source>
        <dbReference type="ARBA" id="ARBA00022603"/>
    </source>
</evidence>
<feature type="compositionally biased region" description="Gly residues" evidence="4">
    <location>
        <begin position="341"/>
        <end position="363"/>
    </location>
</feature>
<evidence type="ECO:0000256" key="4">
    <source>
        <dbReference type="SAM" id="MobiDB-lite"/>
    </source>
</evidence>
<dbReference type="EMBL" id="BDRX01000094">
    <property type="protein sequence ID" value="GBF97174.1"/>
    <property type="molecule type" value="Genomic_DNA"/>
</dbReference>
<dbReference type="Gene3D" id="3.40.50.150">
    <property type="entry name" value="Vaccinia Virus protein VP39"/>
    <property type="match status" value="1"/>
</dbReference>
<dbReference type="Proteomes" id="UP000247498">
    <property type="component" value="Unassembled WGS sequence"/>
</dbReference>
<feature type="compositionally biased region" description="Low complexity" evidence="4">
    <location>
        <begin position="296"/>
        <end position="311"/>
    </location>
</feature>
<feature type="compositionally biased region" description="Low complexity" evidence="4">
    <location>
        <begin position="274"/>
        <end position="289"/>
    </location>
</feature>
<feature type="region of interest" description="Disordered" evidence="4">
    <location>
        <begin position="274"/>
        <end position="396"/>
    </location>
</feature>
<proteinExistence type="predicted"/>
<dbReference type="AlphaFoldDB" id="A0A2V0PBD7"/>
<comment type="caution">
    <text evidence="6">The sequence shown here is derived from an EMBL/GenBank/DDBJ whole genome shotgun (WGS) entry which is preliminary data.</text>
</comment>
<feature type="domain" description="MRNA cap 0 methyltransferase" evidence="5">
    <location>
        <begin position="1"/>
        <end position="137"/>
    </location>
</feature>
<name>A0A2V0PBD7_9CHLO</name>
<feature type="compositionally biased region" description="Gly residues" evidence="4">
    <location>
        <begin position="377"/>
        <end position="386"/>
    </location>
</feature>
<dbReference type="InterPro" id="IPR004971">
    <property type="entry name" value="mRNA_G-N7_MeTrfase_dom"/>
</dbReference>
<evidence type="ECO:0000313" key="7">
    <source>
        <dbReference type="Proteomes" id="UP000247498"/>
    </source>
</evidence>
<dbReference type="PROSITE" id="PS51562">
    <property type="entry name" value="RNA_CAP0_MT"/>
    <property type="match status" value="1"/>
</dbReference>
<feature type="region of interest" description="Disordered" evidence="4">
    <location>
        <begin position="228"/>
        <end position="258"/>
    </location>
</feature>
<dbReference type="InterPro" id="IPR029063">
    <property type="entry name" value="SAM-dependent_MTases_sf"/>
</dbReference>
<dbReference type="InParanoid" id="A0A2V0PBD7"/>
<reference evidence="6 7" key="1">
    <citation type="journal article" date="2018" name="Sci. Rep.">
        <title>Raphidocelis subcapitata (=Pseudokirchneriella subcapitata) provides an insight into genome evolution and environmental adaptations in the Sphaeropleales.</title>
        <authorList>
            <person name="Suzuki S."/>
            <person name="Yamaguchi H."/>
            <person name="Nakajima N."/>
            <person name="Kawachi M."/>
        </authorList>
    </citation>
    <scope>NUCLEOTIDE SEQUENCE [LARGE SCALE GENOMIC DNA]</scope>
    <source>
        <strain evidence="6 7">NIES-35</strain>
    </source>
</reference>
<dbReference type="STRING" id="307507.A0A2V0PBD7"/>
<comment type="catalytic activity">
    <reaction evidence="3">
        <text>a 5'-end (5'-triphosphoguanosine)-ribonucleoside in mRNA + S-adenosyl-L-methionine = a 5'-end (N(7)-methyl 5'-triphosphoguanosine)-ribonucleoside in mRNA + S-adenosyl-L-homocysteine</text>
        <dbReference type="Rhea" id="RHEA:67008"/>
        <dbReference type="Rhea" id="RHEA-COMP:17166"/>
        <dbReference type="Rhea" id="RHEA-COMP:17167"/>
        <dbReference type="ChEBI" id="CHEBI:57856"/>
        <dbReference type="ChEBI" id="CHEBI:59789"/>
        <dbReference type="ChEBI" id="CHEBI:156461"/>
        <dbReference type="ChEBI" id="CHEBI:167617"/>
        <dbReference type="EC" id="2.1.1.56"/>
    </reaction>
</comment>
<keyword evidence="7" id="KW-1185">Reference proteome</keyword>
<dbReference type="GO" id="GO:0004482">
    <property type="term" value="F:mRNA 5'-cap (guanine-N7-)-methyltransferase activity"/>
    <property type="evidence" value="ECO:0007669"/>
    <property type="project" value="UniProtKB-EC"/>
</dbReference>
<keyword evidence="2" id="KW-0808">Transferase</keyword>
<feature type="compositionally biased region" description="Basic and acidic residues" evidence="4">
    <location>
        <begin position="194"/>
        <end position="204"/>
    </location>
</feature>
<evidence type="ECO:0000259" key="5">
    <source>
        <dbReference type="PROSITE" id="PS51562"/>
    </source>
</evidence>
<feature type="region of interest" description="Disordered" evidence="4">
    <location>
        <begin position="142"/>
        <end position="204"/>
    </location>
</feature>
<feature type="compositionally biased region" description="Gly residues" evidence="4">
    <location>
        <begin position="156"/>
        <end position="193"/>
    </location>
</feature>
<feature type="non-terminal residue" evidence="6">
    <location>
        <position position="1"/>
    </location>
</feature>
<sequence length="396" mass="41662">GYFIGTVPDGKRIMAQLQVAGTLDEPLLKLTRKWEGAPKKYGSAYTMEIKDTVVQGVEGWSEGSDEFLVFSSALTKAAAAAGLHPVCDYADPEMAKLFEEGDAAEPFKHFKPSFPEGVDRSLTLASGLNMAFVFQKVAAPDQAVAPPLPPPERRGGGGGGGGGGPRGPGPSAGPGANGSGPPGGGGGGGGSYGGRREVPWDRHPRFQPGWVQERAAYTPPLPHAYAYTATKQAGERRQKGRFVFAPTPPPWQAGVPPEVARRYGYYDYRGQQDMCRAQQQQQQQQQQPHAAPPLPQQQQQQQPQQQPGGQWQPPPPPPQQQQQQPQQPPPHAGSKRRAEGPPGGGSDPVGYGGGGGGDDGGGRQLLAYDDDFLDAGPGPGRGGGGAPQYAPDDDDD</sequence>
<gene>
    <name evidence="6" type="ORF">Rsub_10035</name>
</gene>
<accession>A0A2V0PBD7</accession>
<evidence type="ECO:0000256" key="3">
    <source>
        <dbReference type="ARBA" id="ARBA00044712"/>
    </source>
</evidence>
<evidence type="ECO:0000256" key="2">
    <source>
        <dbReference type="ARBA" id="ARBA00022679"/>
    </source>
</evidence>
<organism evidence="6 7">
    <name type="scientific">Raphidocelis subcapitata</name>
    <dbReference type="NCBI Taxonomy" id="307507"/>
    <lineage>
        <taxon>Eukaryota</taxon>
        <taxon>Viridiplantae</taxon>
        <taxon>Chlorophyta</taxon>
        <taxon>core chlorophytes</taxon>
        <taxon>Chlorophyceae</taxon>
        <taxon>CS clade</taxon>
        <taxon>Sphaeropleales</taxon>
        <taxon>Selenastraceae</taxon>
        <taxon>Raphidocelis</taxon>
    </lineage>
</organism>
<protein>
    <recommendedName>
        <fullName evidence="5">mRNA cap 0 methyltransferase domain-containing protein</fullName>
    </recommendedName>
</protein>
<keyword evidence="1" id="KW-0489">Methyltransferase</keyword>
<evidence type="ECO:0000313" key="6">
    <source>
        <dbReference type="EMBL" id="GBF97174.1"/>
    </source>
</evidence>